<reference evidence="2 3" key="1">
    <citation type="journal article" date="2018" name="Sci. Rep.">
        <title>A novel species of the marine cyanobacterium Acaryochloris with a unique pigment content and lifestyle.</title>
        <authorList>
            <person name="Partensky F."/>
            <person name="Six C."/>
            <person name="Ratin M."/>
            <person name="Garczarek L."/>
            <person name="Vaulot D."/>
            <person name="Probert I."/>
            <person name="Calteau A."/>
            <person name="Gourvil P."/>
            <person name="Marie D."/>
            <person name="Grebert T."/>
            <person name="Bouchier C."/>
            <person name="Le Panse S."/>
            <person name="Gachenot M."/>
            <person name="Rodriguez F."/>
            <person name="Garrido J.L."/>
        </authorList>
    </citation>
    <scope>NUCLEOTIDE SEQUENCE [LARGE SCALE GENOMIC DNA]</scope>
    <source>
        <strain evidence="2 3">RCC1774</strain>
    </source>
</reference>
<name>A0A2W1JPQ3_9CYAN</name>
<gene>
    <name evidence="2" type="ORF">C1752_08861</name>
</gene>
<feature type="region of interest" description="Disordered" evidence="1">
    <location>
        <begin position="1"/>
        <end position="43"/>
    </location>
</feature>
<feature type="compositionally biased region" description="Basic and acidic residues" evidence="1">
    <location>
        <begin position="12"/>
        <end position="37"/>
    </location>
</feature>
<dbReference type="Proteomes" id="UP000248857">
    <property type="component" value="Unassembled WGS sequence"/>
</dbReference>
<dbReference type="AlphaFoldDB" id="A0A2W1JPQ3"/>
<organism evidence="2 3">
    <name type="scientific">Acaryochloris thomasi RCC1774</name>
    <dbReference type="NCBI Taxonomy" id="1764569"/>
    <lineage>
        <taxon>Bacteria</taxon>
        <taxon>Bacillati</taxon>
        <taxon>Cyanobacteriota</taxon>
        <taxon>Cyanophyceae</taxon>
        <taxon>Acaryochloridales</taxon>
        <taxon>Acaryochloridaceae</taxon>
        <taxon>Acaryochloris</taxon>
        <taxon>Acaryochloris thomasi</taxon>
    </lineage>
</organism>
<proteinExistence type="predicted"/>
<comment type="caution">
    <text evidence="2">The sequence shown here is derived from an EMBL/GenBank/DDBJ whole genome shotgun (WGS) entry which is preliminary data.</text>
</comment>
<dbReference type="EMBL" id="PQWO01000026">
    <property type="protein sequence ID" value="PZD70867.1"/>
    <property type="molecule type" value="Genomic_DNA"/>
</dbReference>
<keyword evidence="3" id="KW-1185">Reference proteome</keyword>
<dbReference type="OrthoDB" id="5654140at2"/>
<sequence length="311" mass="35454">MYSESRQAPARQDSRRQSPRLVEKRGRDSSEDNDTQRNLRSRHNRNLLAGITQVHPSPDEEVNNCHERSNYYRENVSTVERDGEEIEIYDLNTISKKKYDQASKGARVTKETGHTSIALQKGEKRKDWVINESVLEWNSIQKRFVAKRNFKLPVSCIESTEHIINYADEQKIEDWDKDDKNKKVNLYLGSNKHGDKNRKAFSISENNISTENLPKQPKSYNFDTSNLNINEGLMVFNPDEPESSIHAVAVVGINSVNKHIIVVERNAGYTSGGANFVDNNWLINSYDSPNAFKLDVSGDDKELVIGKLKAG</sequence>
<evidence type="ECO:0000313" key="2">
    <source>
        <dbReference type="EMBL" id="PZD70867.1"/>
    </source>
</evidence>
<protein>
    <submittedName>
        <fullName evidence="2">Uncharacterized protein</fullName>
    </submittedName>
</protein>
<evidence type="ECO:0000256" key="1">
    <source>
        <dbReference type="SAM" id="MobiDB-lite"/>
    </source>
</evidence>
<accession>A0A2W1JPQ3</accession>
<evidence type="ECO:0000313" key="3">
    <source>
        <dbReference type="Proteomes" id="UP000248857"/>
    </source>
</evidence>
<dbReference type="RefSeq" id="WP_110988609.1">
    <property type="nucleotide sequence ID" value="NZ_CAWNWM010000026.1"/>
</dbReference>